<sequence length="534" mass="55197">MTTGQTSDPLPPQRPAIRGVLLRRPSARGRWAPAARAGLSLALPATILALCGFGTGSLLAAMGAFAVLYGERRAYLVRWRVILTAGVLLTAMAALFGALGSLAGPDASTVVDLGVVGALAVCAGISVFAGNALRLGPPGPFFFVLVAGVSQLVTRHGVDVGHLVMFSAAGALASLVVGMAPVLSHPRGPETAATTAALEAAESYLASNSGADPAARHGVALSTLNAWTVLHDAAATDSELAQRLWAAHQKVHDAQVSSFVAPLPRPSVARRLAFAARLDSHAAVSAFRAAVAAALAGSIAVLSGLGRPDWAILGAVLVLQLGPDRVHGSIRGAQRVLGTVAGVALYAILHVLDLHVGPLIVVLAILNVLIELTVATNYAVAVLFITPLALLMGGPSTPLPVQIGERIGETVLGVAVAIAAVWLLLPRIHRRTLHSADSAVLHAGTRVLTDGATSPVDADGMRQNRRDLQWQLVEAELAATDSACDEPAWAREQWPEHTRIAAVGYDVLGACWRTPLGQPIGDGVRAELSSRITH</sequence>
<dbReference type="GO" id="GO:0016020">
    <property type="term" value="C:membrane"/>
    <property type="evidence" value="ECO:0007669"/>
    <property type="project" value="UniProtKB-SubCell"/>
</dbReference>
<gene>
    <name evidence="7" type="ORF">GM1_008_01090</name>
</gene>
<name>M3UV24_GORML</name>
<organism evidence="7 8">
    <name type="scientific">Gordonia malaquae NBRC 108250</name>
    <dbReference type="NCBI Taxonomy" id="1223542"/>
    <lineage>
        <taxon>Bacteria</taxon>
        <taxon>Bacillati</taxon>
        <taxon>Actinomycetota</taxon>
        <taxon>Actinomycetes</taxon>
        <taxon>Mycobacteriales</taxon>
        <taxon>Gordoniaceae</taxon>
        <taxon>Gordonia</taxon>
    </lineage>
</organism>
<evidence type="ECO:0000256" key="1">
    <source>
        <dbReference type="ARBA" id="ARBA00004141"/>
    </source>
</evidence>
<dbReference type="EMBL" id="BAOP01000008">
    <property type="protein sequence ID" value="GAC79347.1"/>
    <property type="molecule type" value="Genomic_DNA"/>
</dbReference>
<dbReference type="InterPro" id="IPR049453">
    <property type="entry name" value="Memb_transporter_dom"/>
</dbReference>
<evidence type="ECO:0000256" key="5">
    <source>
        <dbReference type="SAM" id="Phobius"/>
    </source>
</evidence>
<feature type="transmembrane region" description="Helical" evidence="5">
    <location>
        <begin position="286"/>
        <end position="305"/>
    </location>
</feature>
<feature type="domain" description="Integral membrane bound transporter" evidence="6">
    <location>
        <begin position="295"/>
        <end position="419"/>
    </location>
</feature>
<feature type="transmembrane region" description="Helical" evidence="5">
    <location>
        <begin position="407"/>
        <end position="425"/>
    </location>
</feature>
<keyword evidence="4 5" id="KW-0472">Membrane</keyword>
<evidence type="ECO:0000256" key="2">
    <source>
        <dbReference type="ARBA" id="ARBA00022692"/>
    </source>
</evidence>
<evidence type="ECO:0000259" key="6">
    <source>
        <dbReference type="Pfam" id="PF13515"/>
    </source>
</evidence>
<protein>
    <recommendedName>
        <fullName evidence="6">Integral membrane bound transporter domain-containing protein</fullName>
    </recommendedName>
</protein>
<comment type="caution">
    <text evidence="7">The sequence shown here is derived from an EMBL/GenBank/DDBJ whole genome shotgun (WGS) entry which is preliminary data.</text>
</comment>
<dbReference type="Proteomes" id="UP000035009">
    <property type="component" value="Unassembled WGS sequence"/>
</dbReference>
<evidence type="ECO:0000313" key="7">
    <source>
        <dbReference type="EMBL" id="GAC79347.1"/>
    </source>
</evidence>
<feature type="transmembrane region" description="Helical" evidence="5">
    <location>
        <begin position="378"/>
        <end position="395"/>
    </location>
</feature>
<evidence type="ECO:0000256" key="4">
    <source>
        <dbReference type="ARBA" id="ARBA00023136"/>
    </source>
</evidence>
<feature type="transmembrane region" description="Helical" evidence="5">
    <location>
        <begin position="164"/>
        <end position="183"/>
    </location>
</feature>
<dbReference type="RefSeq" id="WP_008377705.1">
    <property type="nucleotide sequence ID" value="NZ_BAOP01000008.1"/>
</dbReference>
<keyword evidence="2 5" id="KW-0812">Transmembrane</keyword>
<reference evidence="7 8" key="1">
    <citation type="submission" date="2013-02" db="EMBL/GenBank/DDBJ databases">
        <title>Whole genome shotgun sequence of Gordonia malaquae NBRC 108250.</title>
        <authorList>
            <person name="Yoshida I."/>
            <person name="Hosoyama A."/>
            <person name="Tsuchikane K."/>
            <person name="Ando Y."/>
            <person name="Baba S."/>
            <person name="Ohji S."/>
            <person name="Hamada M."/>
            <person name="Tamura T."/>
            <person name="Yamazoe A."/>
            <person name="Yamazaki S."/>
            <person name="Fujita N."/>
        </authorList>
    </citation>
    <scope>NUCLEOTIDE SEQUENCE [LARGE SCALE GENOMIC DNA]</scope>
    <source>
        <strain evidence="7 8">NBRC 108250</strain>
    </source>
</reference>
<evidence type="ECO:0000313" key="8">
    <source>
        <dbReference type="Proteomes" id="UP000035009"/>
    </source>
</evidence>
<dbReference type="Pfam" id="PF13515">
    <property type="entry name" value="FUSC_2"/>
    <property type="match status" value="1"/>
</dbReference>
<keyword evidence="3 5" id="KW-1133">Transmembrane helix</keyword>
<evidence type="ECO:0000256" key="3">
    <source>
        <dbReference type="ARBA" id="ARBA00022989"/>
    </source>
</evidence>
<accession>M3UV24</accession>
<feature type="transmembrane region" description="Helical" evidence="5">
    <location>
        <begin position="141"/>
        <end position="158"/>
    </location>
</feature>
<keyword evidence="8" id="KW-1185">Reference proteome</keyword>
<feature type="transmembrane region" description="Helical" evidence="5">
    <location>
        <begin position="109"/>
        <end position="129"/>
    </location>
</feature>
<feature type="transmembrane region" description="Helical" evidence="5">
    <location>
        <begin position="47"/>
        <end position="69"/>
    </location>
</feature>
<dbReference type="OrthoDB" id="4989419at2"/>
<proteinExistence type="predicted"/>
<comment type="subcellular location">
    <subcellularLocation>
        <location evidence="1">Membrane</location>
        <topology evidence="1">Multi-pass membrane protein</topology>
    </subcellularLocation>
</comment>
<feature type="transmembrane region" description="Helical" evidence="5">
    <location>
        <begin position="81"/>
        <end position="103"/>
    </location>
</feature>
<dbReference type="AlphaFoldDB" id="M3UV24"/>
<dbReference type="eggNOG" id="COG4129">
    <property type="taxonomic scope" value="Bacteria"/>
</dbReference>
<feature type="transmembrane region" description="Helical" evidence="5">
    <location>
        <begin position="343"/>
        <end position="366"/>
    </location>
</feature>
<dbReference type="STRING" id="410332.SAMN04488550_4291"/>